<name>A0A2T5I5F1_9PROT</name>
<feature type="region of interest" description="Disordered" evidence="1">
    <location>
        <begin position="56"/>
        <end position="164"/>
    </location>
</feature>
<feature type="region of interest" description="Disordered" evidence="1">
    <location>
        <begin position="249"/>
        <end position="293"/>
    </location>
</feature>
<accession>A0A2T5I5F1</accession>
<dbReference type="Proteomes" id="UP000244152">
    <property type="component" value="Unassembled WGS sequence"/>
</dbReference>
<dbReference type="Pfam" id="PF11906">
    <property type="entry name" value="DUF3426"/>
    <property type="match status" value="1"/>
</dbReference>
<feature type="transmembrane region" description="Helical" evidence="2">
    <location>
        <begin position="195"/>
        <end position="216"/>
    </location>
</feature>
<evidence type="ECO:0000313" key="5">
    <source>
        <dbReference type="Proteomes" id="UP000244152"/>
    </source>
</evidence>
<sequence length="293" mass="31408">MALVTRCPNCLTVFRVTPLHLQAHGGEVRCGQCSHIFNGFAALLTMEEPETIKPVKTGEAAKASENTSQLSPDVGISHPEALQDGGVPEPVMSEPHISEPPSAQNPPESFTSEPPSSAPVKPEAAEARAPETPAREKPDSRAAKKADKARDRRVAREQIPQTGDAMYAGLEDDMLDNYLPEHYASRRGQLPEITAAWAVANLFMLIVLVAQIIYAFRSDLAVNMPSTRPFLEQYCKVLQCTVSLPASTGSENTASSGMTASPSIGLAASPDKRSSVSGHYRRVHSPSPTGRVA</sequence>
<keyword evidence="2" id="KW-0472">Membrane</keyword>
<feature type="compositionally biased region" description="Basic and acidic residues" evidence="1">
    <location>
        <begin position="123"/>
        <end position="156"/>
    </location>
</feature>
<reference evidence="4 5" key="1">
    <citation type="submission" date="2018-04" db="EMBL/GenBank/DDBJ databases">
        <title>Active sludge and wastewater microbial communities from Klosterneuburg, Austria.</title>
        <authorList>
            <person name="Wagner M."/>
        </authorList>
    </citation>
    <scope>NUCLEOTIDE SEQUENCE [LARGE SCALE GENOMIC DNA]</scope>
    <source>
        <strain evidence="4 5">Nl12</strain>
    </source>
</reference>
<keyword evidence="2" id="KW-0812">Transmembrane</keyword>
<keyword evidence="2" id="KW-1133">Transmembrane helix</keyword>
<dbReference type="NCBIfam" id="TIGR02098">
    <property type="entry name" value="MJ0042_CXXC"/>
    <property type="match status" value="1"/>
</dbReference>
<feature type="compositionally biased region" description="Polar residues" evidence="1">
    <location>
        <begin position="249"/>
        <end position="262"/>
    </location>
</feature>
<feature type="compositionally biased region" description="Low complexity" evidence="1">
    <location>
        <begin position="106"/>
        <end position="122"/>
    </location>
</feature>
<dbReference type="InterPro" id="IPR021834">
    <property type="entry name" value="DUF3426"/>
</dbReference>
<dbReference type="Pfam" id="PF13719">
    <property type="entry name" value="Zn_ribbon_5"/>
    <property type="match status" value="1"/>
</dbReference>
<dbReference type="EMBL" id="QAOK01000035">
    <property type="protein sequence ID" value="PTQ79055.1"/>
    <property type="molecule type" value="Genomic_DNA"/>
</dbReference>
<evidence type="ECO:0000256" key="2">
    <source>
        <dbReference type="SAM" id="Phobius"/>
    </source>
</evidence>
<evidence type="ECO:0000259" key="3">
    <source>
        <dbReference type="Pfam" id="PF13719"/>
    </source>
</evidence>
<evidence type="ECO:0000256" key="1">
    <source>
        <dbReference type="SAM" id="MobiDB-lite"/>
    </source>
</evidence>
<dbReference type="InterPro" id="IPR011723">
    <property type="entry name" value="Znf/thioredoxin_put"/>
</dbReference>
<comment type="caution">
    <text evidence="4">The sequence shown here is derived from an EMBL/GenBank/DDBJ whole genome shotgun (WGS) entry which is preliminary data.</text>
</comment>
<dbReference type="RefSeq" id="WP_181258954.1">
    <property type="nucleotide sequence ID" value="NZ_QAOK01000035.1"/>
</dbReference>
<evidence type="ECO:0000313" key="4">
    <source>
        <dbReference type="EMBL" id="PTQ79055.1"/>
    </source>
</evidence>
<protein>
    <submittedName>
        <fullName evidence="4">Putative Zn finger-like uncharacterized protein</fullName>
    </submittedName>
</protein>
<organism evidence="4 5">
    <name type="scientific">Nitrosospira multiformis</name>
    <dbReference type="NCBI Taxonomy" id="1231"/>
    <lineage>
        <taxon>Bacteria</taxon>
        <taxon>Pseudomonadati</taxon>
        <taxon>Pseudomonadota</taxon>
        <taxon>Betaproteobacteria</taxon>
        <taxon>Nitrosomonadales</taxon>
        <taxon>Nitrosomonadaceae</taxon>
        <taxon>Nitrosospira</taxon>
    </lineage>
</organism>
<proteinExistence type="predicted"/>
<dbReference type="AlphaFoldDB" id="A0A2T5I5F1"/>
<gene>
    <name evidence="4" type="ORF">C8R21_1356</name>
</gene>
<feature type="domain" description="Zinc finger/thioredoxin putative" evidence="3">
    <location>
        <begin position="3"/>
        <end position="38"/>
    </location>
</feature>